<feature type="compositionally biased region" description="Polar residues" evidence="1">
    <location>
        <begin position="11"/>
        <end position="22"/>
    </location>
</feature>
<organism evidence="2">
    <name type="scientific">Mesocestoides corti</name>
    <name type="common">Flatworm</name>
    <dbReference type="NCBI Taxonomy" id="53468"/>
    <lineage>
        <taxon>Eukaryota</taxon>
        <taxon>Metazoa</taxon>
        <taxon>Spiralia</taxon>
        <taxon>Lophotrochozoa</taxon>
        <taxon>Platyhelminthes</taxon>
        <taxon>Cestoda</taxon>
        <taxon>Eucestoda</taxon>
        <taxon>Cyclophyllidea</taxon>
        <taxon>Mesocestoididae</taxon>
        <taxon>Mesocestoides</taxon>
    </lineage>
</organism>
<feature type="region of interest" description="Disordered" evidence="1">
    <location>
        <begin position="1"/>
        <end position="35"/>
    </location>
</feature>
<protein>
    <submittedName>
        <fullName evidence="2">Homeobox protein araucan</fullName>
    </submittedName>
</protein>
<evidence type="ECO:0000256" key="1">
    <source>
        <dbReference type="SAM" id="MobiDB-lite"/>
    </source>
</evidence>
<reference evidence="2" key="1">
    <citation type="submission" date="2019-11" db="UniProtKB">
        <authorList>
            <consortium name="WormBaseParasite"/>
        </authorList>
    </citation>
    <scope>IDENTIFICATION</scope>
</reference>
<accession>A0A5K3FZR5</accession>
<sequence>LDHRTPLPTHRPSTLASASSPHTKSHNSSDCSSSNNNDNYYYHDYHHTCMQSYVGGINFYY</sequence>
<name>A0A5K3FZR5_MESCO</name>
<dbReference type="AlphaFoldDB" id="A0A5K3FZR5"/>
<proteinExistence type="predicted"/>
<dbReference type="WBParaSite" id="MCU_013261-RA">
    <property type="protein sequence ID" value="MCU_013261-RA"/>
    <property type="gene ID" value="MCU_013261"/>
</dbReference>
<evidence type="ECO:0000313" key="2">
    <source>
        <dbReference type="WBParaSite" id="MCU_013261-RA"/>
    </source>
</evidence>
<feature type="compositionally biased region" description="Low complexity" evidence="1">
    <location>
        <begin position="26"/>
        <end position="35"/>
    </location>
</feature>